<proteinExistence type="predicted"/>
<evidence type="ECO:0000313" key="2">
    <source>
        <dbReference type="EMBL" id="GHO57306.1"/>
    </source>
</evidence>
<dbReference type="Pfam" id="PF00144">
    <property type="entry name" value="Beta-lactamase"/>
    <property type="match status" value="1"/>
</dbReference>
<evidence type="ECO:0000259" key="1">
    <source>
        <dbReference type="Pfam" id="PF00144"/>
    </source>
</evidence>
<name>A0ABQ3UWS7_9CHLR</name>
<dbReference type="Proteomes" id="UP000654345">
    <property type="component" value="Unassembled WGS sequence"/>
</dbReference>
<evidence type="ECO:0000313" key="3">
    <source>
        <dbReference type="Proteomes" id="UP000654345"/>
    </source>
</evidence>
<dbReference type="RefSeq" id="WP_201373724.1">
    <property type="nucleotide sequence ID" value="NZ_BNJG01000002.1"/>
</dbReference>
<sequence length="562" mass="63833">MAALEQEAQEKIDALFQTYNQEDTPGCAVGVLRDGELIFKRGYGVANLEHDVPITPRTVFCLASLAKQFTGMCIALLEEAGRLSLEDDIRTYLPEFPDYGPRITLAHLLHQCSGIRDYYVLALFLAGVKFHDYLSRDEALELILAQRELIFLPGERFHYSNSNYFLLSLVIEHITGQTLGQFSQKHIFVPLGMQSTCFRENHSLLIKHRATGYGRFSLRNEEPGSDQFDMGEATHFTCTNELELTGDDGVWSCIEDLALWYQNLSANRLGQGRPELIERYLTPGRLLDGTSTGYAYGLCVGTRNGAPFIDHRGWTCGYVAVCEYYVEERLSLFILSNTSCLQPWEYTGRLRAILRDEPEQPSTPVASVSSYVLSKTERACVTGSYHCPENTYVWQIADVDGRLRVTVNGLDEVELLPREKHTFEISDGSYQVKAIPGKSGVYAHLEVSRGGRTWTFLPFRSLPLSEPEVQAYAGIYRCEELATTYDVYIEDGRVCLRNHNRHRCGLDLDFEPTIGDLCYKYDPWVDDVVIEFQRNPEGTIRAFVFRSHRGDACERLRFERVG</sequence>
<organism evidence="2 3">
    <name type="scientific">Ktedonobacter robiniae</name>
    <dbReference type="NCBI Taxonomy" id="2778365"/>
    <lineage>
        <taxon>Bacteria</taxon>
        <taxon>Bacillati</taxon>
        <taxon>Chloroflexota</taxon>
        <taxon>Ktedonobacteria</taxon>
        <taxon>Ktedonobacterales</taxon>
        <taxon>Ktedonobacteraceae</taxon>
        <taxon>Ktedonobacter</taxon>
    </lineage>
</organism>
<dbReference type="SUPFAM" id="SSF56601">
    <property type="entry name" value="beta-lactamase/transpeptidase-like"/>
    <property type="match status" value="1"/>
</dbReference>
<gene>
    <name evidence="2" type="ORF">KSB_57810</name>
</gene>
<protein>
    <recommendedName>
        <fullName evidence="1">Beta-lactamase-related domain-containing protein</fullName>
    </recommendedName>
</protein>
<dbReference type="PANTHER" id="PTHR46825:SF9">
    <property type="entry name" value="BETA-LACTAMASE-RELATED DOMAIN-CONTAINING PROTEIN"/>
    <property type="match status" value="1"/>
</dbReference>
<reference evidence="2 3" key="1">
    <citation type="journal article" date="2021" name="Int. J. Syst. Evol. Microbiol.">
        <title>Reticulibacter mediterranei gen. nov., sp. nov., within the new family Reticulibacteraceae fam. nov., and Ktedonospora formicarum gen. nov., sp. nov., Ktedonobacter robiniae sp. nov., Dictyobacter formicarum sp. nov. and Dictyobacter arantiisoli sp. nov., belonging to the class Ktedonobacteria.</title>
        <authorList>
            <person name="Yabe S."/>
            <person name="Zheng Y."/>
            <person name="Wang C.M."/>
            <person name="Sakai Y."/>
            <person name="Abe K."/>
            <person name="Yokota A."/>
            <person name="Donadio S."/>
            <person name="Cavaletti L."/>
            <person name="Monciardini P."/>
        </authorList>
    </citation>
    <scope>NUCLEOTIDE SEQUENCE [LARGE SCALE GENOMIC DNA]</scope>
    <source>
        <strain evidence="2 3">SOSP1-30</strain>
    </source>
</reference>
<accession>A0ABQ3UWS7</accession>
<dbReference type="InterPro" id="IPR012338">
    <property type="entry name" value="Beta-lactam/transpept-like"/>
</dbReference>
<comment type="caution">
    <text evidence="2">The sequence shown here is derived from an EMBL/GenBank/DDBJ whole genome shotgun (WGS) entry which is preliminary data.</text>
</comment>
<keyword evidence="3" id="KW-1185">Reference proteome</keyword>
<dbReference type="InterPro" id="IPR050491">
    <property type="entry name" value="AmpC-like"/>
</dbReference>
<dbReference type="Gene3D" id="3.40.710.10">
    <property type="entry name" value="DD-peptidase/beta-lactamase superfamily"/>
    <property type="match status" value="1"/>
</dbReference>
<dbReference type="InterPro" id="IPR001466">
    <property type="entry name" value="Beta-lactam-related"/>
</dbReference>
<dbReference type="EMBL" id="BNJG01000002">
    <property type="protein sequence ID" value="GHO57306.1"/>
    <property type="molecule type" value="Genomic_DNA"/>
</dbReference>
<feature type="domain" description="Beta-lactamase-related" evidence="1">
    <location>
        <begin position="12"/>
        <end position="339"/>
    </location>
</feature>
<dbReference type="PANTHER" id="PTHR46825">
    <property type="entry name" value="D-ALANYL-D-ALANINE-CARBOXYPEPTIDASE/ENDOPEPTIDASE AMPH"/>
    <property type="match status" value="1"/>
</dbReference>